<sequence>MKRLFTFLFSVGVLAASAQSLALKWKTDTLLRVPESVLLDAKNNVLYVANIDGQPDGKDGVGSIAKVSPTGKIINAAWVTGLDAPKGMGLYKNNLYVADISKVTTIDIATGKITASVEIPDAKFLNDITIDAKGNVYVSDTGASKIYVVKDGKATLYFESAELKGVNGLLALGNTLYVVDFATGQNYKLSADKKLTPFAKTAEGADGVVLVGKEEYLVSSWNGQVDFVNAKGEVTKLLDTREQKWNAADIEFDAKTNTLFVPTFFANTVMAYTFKK</sequence>
<protein>
    <submittedName>
        <fullName evidence="2">ATP/GTP-binding protein</fullName>
    </submittedName>
</protein>
<dbReference type="EMBL" id="JAERRB010000006">
    <property type="protein sequence ID" value="MBL0743233.1"/>
    <property type="molecule type" value="Genomic_DNA"/>
</dbReference>
<reference evidence="2 3" key="1">
    <citation type="submission" date="2021-01" db="EMBL/GenBank/DDBJ databases">
        <title>Chryseolinea sp. Jin1 Genome sequencing and assembly.</title>
        <authorList>
            <person name="Kim I."/>
        </authorList>
    </citation>
    <scope>NUCLEOTIDE SEQUENCE [LARGE SCALE GENOMIC DNA]</scope>
    <source>
        <strain evidence="2 3">Jin1</strain>
    </source>
</reference>
<evidence type="ECO:0000313" key="2">
    <source>
        <dbReference type="EMBL" id="MBL0743233.1"/>
    </source>
</evidence>
<feature type="signal peptide" evidence="1">
    <location>
        <begin position="1"/>
        <end position="18"/>
    </location>
</feature>
<comment type="caution">
    <text evidence="2">The sequence shown here is derived from an EMBL/GenBank/DDBJ whole genome shotgun (WGS) entry which is preliminary data.</text>
</comment>
<evidence type="ECO:0000313" key="3">
    <source>
        <dbReference type="Proteomes" id="UP000613030"/>
    </source>
</evidence>
<accession>A0ABS1KVL2</accession>
<keyword evidence="1" id="KW-0732">Signal</keyword>
<dbReference type="Gene3D" id="2.120.10.30">
    <property type="entry name" value="TolB, C-terminal domain"/>
    <property type="match status" value="1"/>
</dbReference>
<feature type="chain" id="PRO_5046975233" evidence="1">
    <location>
        <begin position="19"/>
        <end position="276"/>
    </location>
</feature>
<dbReference type="SUPFAM" id="SSF63829">
    <property type="entry name" value="Calcium-dependent phosphotriesterase"/>
    <property type="match status" value="1"/>
</dbReference>
<dbReference type="InterPro" id="IPR011042">
    <property type="entry name" value="6-blade_b-propeller_TolB-like"/>
</dbReference>
<dbReference type="RefSeq" id="WP_202012385.1">
    <property type="nucleotide sequence ID" value="NZ_JAERRB010000006.1"/>
</dbReference>
<proteinExistence type="predicted"/>
<evidence type="ECO:0000256" key="1">
    <source>
        <dbReference type="SAM" id="SignalP"/>
    </source>
</evidence>
<gene>
    <name evidence="2" type="ORF">JI741_18520</name>
</gene>
<dbReference type="Proteomes" id="UP000613030">
    <property type="component" value="Unassembled WGS sequence"/>
</dbReference>
<organism evidence="2 3">
    <name type="scientific">Chryseolinea lacunae</name>
    <dbReference type="NCBI Taxonomy" id="2801331"/>
    <lineage>
        <taxon>Bacteria</taxon>
        <taxon>Pseudomonadati</taxon>
        <taxon>Bacteroidota</taxon>
        <taxon>Cytophagia</taxon>
        <taxon>Cytophagales</taxon>
        <taxon>Fulvivirgaceae</taxon>
        <taxon>Chryseolinea</taxon>
    </lineage>
</organism>
<keyword evidence="3" id="KW-1185">Reference proteome</keyword>
<name>A0ABS1KVL2_9BACT</name>